<keyword evidence="11" id="KW-0862">Zinc</keyword>
<keyword evidence="5" id="KW-0540">Nuclease</keyword>
<evidence type="ECO:0000259" key="16">
    <source>
        <dbReference type="PROSITE" id="PS50994"/>
    </source>
</evidence>
<dbReference type="PROSITE" id="PS50175">
    <property type="entry name" value="ASP_PROT_RETROV"/>
    <property type="match status" value="1"/>
</dbReference>
<dbReference type="GO" id="GO:0003964">
    <property type="term" value="F:RNA-directed DNA polymerase activity"/>
    <property type="evidence" value="ECO:0007669"/>
    <property type="project" value="UniProtKB-EC"/>
</dbReference>
<evidence type="ECO:0000313" key="17">
    <source>
        <dbReference type="EMBL" id="CAK1597721.1"/>
    </source>
</evidence>
<dbReference type="GO" id="GO:0008270">
    <property type="term" value="F:zinc ion binding"/>
    <property type="evidence" value="ECO:0007669"/>
    <property type="project" value="UniProtKB-KW"/>
</dbReference>
<evidence type="ECO:0000256" key="2">
    <source>
        <dbReference type="ARBA" id="ARBA00022670"/>
    </source>
</evidence>
<keyword evidence="11" id="KW-0863">Zinc-finger</keyword>
<dbReference type="CDD" id="cd09274">
    <property type="entry name" value="RNase_HI_RT_Ty3"/>
    <property type="match status" value="1"/>
</dbReference>
<dbReference type="SUPFAM" id="SSF56672">
    <property type="entry name" value="DNA/RNA polymerases"/>
    <property type="match status" value="1"/>
</dbReference>
<dbReference type="SMART" id="SM00343">
    <property type="entry name" value="ZnF_C2HC"/>
    <property type="match status" value="2"/>
</dbReference>
<dbReference type="InterPro" id="IPR001878">
    <property type="entry name" value="Znf_CCHC"/>
</dbReference>
<dbReference type="PROSITE" id="PS50158">
    <property type="entry name" value="ZF_CCHC"/>
    <property type="match status" value="1"/>
</dbReference>
<sequence length="1520" mass="173568">MKRSKKYRNSVLLNSNSKKSRSQSDIATSAGTLHIDQIHSHGSSNHGDSEEDIHPNVLLEQLLTDKLEKMVEKFCGDSRPLRNVSGEKIIPTFDPDNYDTNIKNWLAKIDQLGMVHKWNDYSKIVIMQTRLVGQAQLWFSRLDEYNYTWDQWKSLLIKAFPRSFEYADMLEELVSRKKLHNETITHYYHDKLAMCHRCRLDDAASLSCLIKGLPHDLQNNAKAFKCETPEQFYSGYLSAFENYKNKPDLRKVESTNISYTRNNRLEAEKRNSDLAIPTTSRPWPPSTSRRMNCFRCNSTEHMVKDCPVPDRRVCRFCSETGHNINRCPKIENMMNKSKGQSVSINLVQNLNDIYKKSVEVAGRIFSGYLDTGAQLNVISLSAIKILNYDVRPTDALLKGFTGNTVPAMGRVNLTMTIDGLSFNTTAVVTHTKLPAEVDILIGQPVINSEGISLVTTQNSALLKENNVYDDSFSGKYKVTSCSDVQIQPQESIFVEVNIVGNSPACDVCTSPRVHDLNNKYFVVPAALLTGQNGYLRIYNMGREHLKWRKGDLVTRAAPCEIMQNESAEKRVGGCNNAKLHANKMKRSELIQVNNITNLTSANTLEHLRTLKLASTPVPDIAVGDLCDYDQCQLFELLLNYQDCFAANSHDLGVTNLSEMTIELTSKTPVFHKPYRLGYKELEIVRAKVKDLLDAGIIRESQSNYASPVVLVKKNNGDSRLCIDYRALNAITVKDRFPLPQIDDQLNKLSGKCFYTSLDLAQGYHQIPLASESTKFTAFITPEGQWEYTRVPFGLANGPAVFQRTIYKLLGSLRYEDVLTFMDDLLLPSLDVNKGLLILEEVLQLLRKANLKLNLKKCAFLKTEINYLGHVVTPHGIQPGDRKLDAMTNFPTPKNVHQVRQFMGLCSYFRKFIHNFAIIARPLTELTKKNVSWNWGDEKNCAFSKLKLLLSNKPVLALHNRNYDTEIHTDACKLGIAGILLQKQPSGELKPVLYFSRVTTKEEMIYHSYELETLAVVESLKRFRIYITGIRFKVVTDCSAVRSTLTKRDLVPRIARWWLQIQDFDMEVVYRPGINMRHVDALSRNPVPEILNVEITEDWFLTAQLQDEQLQSIFHQLKSGNPNNDLKNNYCIRDHRIYRKTLNGERLAVPKAARWRIMKMFHDDIGHVGLKRCEEAIKADYWFARMSRFIKKYVGACLECLFKKGNYGKTAGKIYPISKPEQPMHTVHIDHMGPFPKSTKGNQYILVIIDSFTKFIAVKPTRSTRSVETVLVLREIFAILGYPNRIISDRGLSFTSRYFKEFCITHKIHHTLNAISIPRANGQVERVNRTLLDALRTSTQIPSAWDAKIPEIVMGINHTIHDTTKYSPYELMFAHKKNLVPDLTGNSLEISCKEKRKRASEKIRKKQKYMETKCNESRKEAKKYRKGELVLWNNAFTNSETGVSRKIDKMYAGPYKIIQVYLNDRYKIRSVKGMKGYKSFVAMVPAGSLRPYKSSIGYETDSADSDKEVVDTHDLIDLLES</sequence>
<proteinExistence type="predicted"/>
<evidence type="ECO:0000256" key="6">
    <source>
        <dbReference type="ARBA" id="ARBA00022750"/>
    </source>
</evidence>
<evidence type="ECO:0000256" key="7">
    <source>
        <dbReference type="ARBA" id="ARBA00022759"/>
    </source>
</evidence>
<feature type="domain" description="Integrase catalytic" evidence="16">
    <location>
        <begin position="1218"/>
        <end position="1375"/>
    </location>
</feature>
<keyword evidence="4" id="KW-0548">Nucleotidyltransferase</keyword>
<dbReference type="SUPFAM" id="SSF53098">
    <property type="entry name" value="Ribonuclease H-like"/>
    <property type="match status" value="1"/>
</dbReference>
<keyword evidence="7" id="KW-0255">Endonuclease</keyword>
<dbReference type="GO" id="GO:0042575">
    <property type="term" value="C:DNA polymerase complex"/>
    <property type="evidence" value="ECO:0007669"/>
    <property type="project" value="UniProtKB-ARBA"/>
</dbReference>
<evidence type="ECO:0000256" key="4">
    <source>
        <dbReference type="ARBA" id="ARBA00022695"/>
    </source>
</evidence>
<feature type="region of interest" description="Disordered" evidence="12">
    <location>
        <begin position="1"/>
        <end position="26"/>
    </location>
</feature>
<feature type="domain" description="Reverse transcriptase" evidence="15">
    <location>
        <begin position="692"/>
        <end position="871"/>
    </location>
</feature>
<dbReference type="CDD" id="cd00303">
    <property type="entry name" value="retropepsin_like"/>
    <property type="match status" value="1"/>
</dbReference>
<dbReference type="GO" id="GO:0003677">
    <property type="term" value="F:DNA binding"/>
    <property type="evidence" value="ECO:0007669"/>
    <property type="project" value="UniProtKB-KW"/>
</dbReference>
<evidence type="ECO:0000256" key="5">
    <source>
        <dbReference type="ARBA" id="ARBA00022722"/>
    </source>
</evidence>
<comment type="caution">
    <text evidence="17">The sequence shown here is derived from an EMBL/GenBank/DDBJ whole genome shotgun (WGS) entry which is preliminary data.</text>
</comment>
<dbReference type="InterPro" id="IPR021109">
    <property type="entry name" value="Peptidase_aspartic_dom_sf"/>
</dbReference>
<dbReference type="InterPro" id="IPR001995">
    <property type="entry name" value="Peptidase_A2_cat"/>
</dbReference>
<dbReference type="FunFam" id="3.30.70.270:FF:000020">
    <property type="entry name" value="Transposon Tf2-6 polyprotein-like Protein"/>
    <property type="match status" value="1"/>
</dbReference>
<dbReference type="Pfam" id="PF00665">
    <property type="entry name" value="rve"/>
    <property type="match status" value="1"/>
</dbReference>
<evidence type="ECO:0000259" key="15">
    <source>
        <dbReference type="PROSITE" id="PS50878"/>
    </source>
</evidence>
<dbReference type="PROSITE" id="PS50994">
    <property type="entry name" value="INTEGRASE"/>
    <property type="match status" value="1"/>
</dbReference>
<evidence type="ECO:0000256" key="9">
    <source>
        <dbReference type="ARBA" id="ARBA00023125"/>
    </source>
</evidence>
<protein>
    <recommendedName>
        <fullName evidence="1">RNA-directed DNA polymerase</fullName>
        <ecNumber evidence="1">2.7.7.49</ecNumber>
    </recommendedName>
</protein>
<keyword evidence="18" id="KW-1185">Reference proteome</keyword>
<feature type="domain" description="Peptidase A2" evidence="14">
    <location>
        <begin position="365"/>
        <end position="402"/>
    </location>
</feature>
<evidence type="ECO:0000256" key="10">
    <source>
        <dbReference type="ARBA" id="ARBA00023268"/>
    </source>
</evidence>
<dbReference type="PANTHER" id="PTHR37984">
    <property type="entry name" value="PROTEIN CBG26694"/>
    <property type="match status" value="1"/>
</dbReference>
<evidence type="ECO:0000313" key="18">
    <source>
        <dbReference type="Proteomes" id="UP001314205"/>
    </source>
</evidence>
<dbReference type="PROSITE" id="PS50878">
    <property type="entry name" value="RT_POL"/>
    <property type="match status" value="1"/>
</dbReference>
<organism evidence="17 18">
    <name type="scientific">Parnassius mnemosyne</name>
    <name type="common">clouded apollo</name>
    <dbReference type="NCBI Taxonomy" id="213953"/>
    <lineage>
        <taxon>Eukaryota</taxon>
        <taxon>Metazoa</taxon>
        <taxon>Ecdysozoa</taxon>
        <taxon>Arthropoda</taxon>
        <taxon>Hexapoda</taxon>
        <taxon>Insecta</taxon>
        <taxon>Pterygota</taxon>
        <taxon>Neoptera</taxon>
        <taxon>Endopterygota</taxon>
        <taxon>Lepidoptera</taxon>
        <taxon>Glossata</taxon>
        <taxon>Ditrysia</taxon>
        <taxon>Papilionoidea</taxon>
        <taxon>Papilionidae</taxon>
        <taxon>Parnassiinae</taxon>
        <taxon>Parnassini</taxon>
        <taxon>Parnassius</taxon>
        <taxon>Driopa</taxon>
    </lineage>
</organism>
<keyword evidence="11" id="KW-0479">Metal-binding</keyword>
<feature type="domain" description="CCHC-type" evidence="13">
    <location>
        <begin position="293"/>
        <end position="307"/>
    </location>
</feature>
<dbReference type="SUPFAM" id="SSF50630">
    <property type="entry name" value="Acid proteases"/>
    <property type="match status" value="1"/>
</dbReference>
<dbReference type="SUPFAM" id="SSF57756">
    <property type="entry name" value="Retrovirus zinc finger-like domains"/>
    <property type="match status" value="1"/>
</dbReference>
<dbReference type="Gene3D" id="2.40.70.10">
    <property type="entry name" value="Acid Proteases"/>
    <property type="match status" value="1"/>
</dbReference>
<dbReference type="GO" id="GO:0015074">
    <property type="term" value="P:DNA integration"/>
    <property type="evidence" value="ECO:0007669"/>
    <property type="project" value="InterPro"/>
</dbReference>
<dbReference type="InterPro" id="IPR000477">
    <property type="entry name" value="RT_dom"/>
</dbReference>
<dbReference type="Gene3D" id="3.10.10.10">
    <property type="entry name" value="HIV Type 1 Reverse Transcriptase, subunit A, domain 1"/>
    <property type="match status" value="1"/>
</dbReference>
<keyword evidence="6" id="KW-0064">Aspartyl protease</keyword>
<dbReference type="InterPro" id="IPR043128">
    <property type="entry name" value="Rev_trsase/Diguanyl_cyclase"/>
</dbReference>
<dbReference type="InterPro" id="IPR036875">
    <property type="entry name" value="Znf_CCHC_sf"/>
</dbReference>
<dbReference type="EMBL" id="CAVLGL010000095">
    <property type="protein sequence ID" value="CAK1597721.1"/>
    <property type="molecule type" value="Genomic_DNA"/>
</dbReference>
<dbReference type="Gene3D" id="3.30.420.10">
    <property type="entry name" value="Ribonuclease H-like superfamily/Ribonuclease H"/>
    <property type="match status" value="1"/>
</dbReference>
<dbReference type="Gene3D" id="3.30.70.270">
    <property type="match status" value="2"/>
</dbReference>
<dbReference type="PANTHER" id="PTHR37984:SF5">
    <property type="entry name" value="PROTEIN NYNRIN-LIKE"/>
    <property type="match status" value="1"/>
</dbReference>
<name>A0AAV1LVQ5_9NEOP</name>
<dbReference type="Gene3D" id="1.10.340.70">
    <property type="match status" value="1"/>
</dbReference>
<dbReference type="InterPro" id="IPR050951">
    <property type="entry name" value="Retrovirus_Pol_polyprotein"/>
</dbReference>
<dbReference type="Proteomes" id="UP001314205">
    <property type="component" value="Unassembled WGS sequence"/>
</dbReference>
<evidence type="ECO:0000256" key="11">
    <source>
        <dbReference type="PROSITE-ProRule" id="PRU00047"/>
    </source>
</evidence>
<evidence type="ECO:0000256" key="3">
    <source>
        <dbReference type="ARBA" id="ARBA00022679"/>
    </source>
</evidence>
<dbReference type="Pfam" id="PF00098">
    <property type="entry name" value="zf-CCHC"/>
    <property type="match status" value="1"/>
</dbReference>
<dbReference type="InterPro" id="IPR041577">
    <property type="entry name" value="RT_RNaseH_2"/>
</dbReference>
<keyword evidence="10" id="KW-0511">Multifunctional enzyme</keyword>
<dbReference type="EC" id="2.7.7.49" evidence="1"/>
<dbReference type="InterPro" id="IPR001584">
    <property type="entry name" value="Integrase_cat-core"/>
</dbReference>
<keyword evidence="8" id="KW-0378">Hydrolase</keyword>
<dbReference type="Pfam" id="PF17921">
    <property type="entry name" value="Integrase_H2C2"/>
    <property type="match status" value="1"/>
</dbReference>
<dbReference type="Pfam" id="PF13650">
    <property type="entry name" value="Asp_protease_2"/>
    <property type="match status" value="1"/>
</dbReference>
<keyword evidence="2" id="KW-0645">Protease</keyword>
<dbReference type="InterPro" id="IPR036397">
    <property type="entry name" value="RNaseH_sf"/>
</dbReference>
<evidence type="ECO:0000256" key="12">
    <source>
        <dbReference type="SAM" id="MobiDB-lite"/>
    </source>
</evidence>
<dbReference type="GO" id="GO:0004519">
    <property type="term" value="F:endonuclease activity"/>
    <property type="evidence" value="ECO:0007669"/>
    <property type="project" value="UniProtKB-KW"/>
</dbReference>
<gene>
    <name evidence="17" type="ORF">PARMNEM_LOCUS16867</name>
</gene>
<keyword evidence="9" id="KW-0238">DNA-binding</keyword>
<dbReference type="InterPro" id="IPR012337">
    <property type="entry name" value="RNaseH-like_sf"/>
</dbReference>
<evidence type="ECO:0000256" key="8">
    <source>
        <dbReference type="ARBA" id="ARBA00022801"/>
    </source>
</evidence>
<evidence type="ECO:0000259" key="13">
    <source>
        <dbReference type="PROSITE" id="PS50158"/>
    </source>
</evidence>
<evidence type="ECO:0000259" key="14">
    <source>
        <dbReference type="PROSITE" id="PS50175"/>
    </source>
</evidence>
<dbReference type="GO" id="GO:0004190">
    <property type="term" value="F:aspartic-type endopeptidase activity"/>
    <property type="evidence" value="ECO:0007669"/>
    <property type="project" value="UniProtKB-KW"/>
</dbReference>
<accession>A0AAV1LVQ5</accession>
<dbReference type="InterPro" id="IPR043502">
    <property type="entry name" value="DNA/RNA_pol_sf"/>
</dbReference>
<dbReference type="CDD" id="cd01647">
    <property type="entry name" value="RT_LTR"/>
    <property type="match status" value="1"/>
</dbReference>
<dbReference type="Pfam" id="PF17919">
    <property type="entry name" value="RT_RNaseH_2"/>
    <property type="match status" value="1"/>
</dbReference>
<dbReference type="GO" id="GO:0006508">
    <property type="term" value="P:proteolysis"/>
    <property type="evidence" value="ECO:0007669"/>
    <property type="project" value="UniProtKB-KW"/>
</dbReference>
<reference evidence="17 18" key="1">
    <citation type="submission" date="2023-11" db="EMBL/GenBank/DDBJ databases">
        <authorList>
            <person name="Hedman E."/>
            <person name="Englund M."/>
            <person name="Stromberg M."/>
            <person name="Nyberg Akerstrom W."/>
            <person name="Nylinder S."/>
            <person name="Jareborg N."/>
            <person name="Kallberg Y."/>
            <person name="Kronander E."/>
        </authorList>
    </citation>
    <scope>NUCLEOTIDE SEQUENCE [LARGE SCALE GENOMIC DNA]</scope>
</reference>
<keyword evidence="3" id="KW-0808">Transferase</keyword>
<dbReference type="FunFam" id="3.30.420.10:FF:000032">
    <property type="entry name" value="Retrovirus-related Pol polyprotein from transposon 297-like Protein"/>
    <property type="match status" value="1"/>
</dbReference>
<dbReference type="Gene3D" id="4.10.60.10">
    <property type="entry name" value="Zinc finger, CCHC-type"/>
    <property type="match status" value="1"/>
</dbReference>
<evidence type="ECO:0000256" key="1">
    <source>
        <dbReference type="ARBA" id="ARBA00012493"/>
    </source>
</evidence>
<dbReference type="InterPro" id="IPR041588">
    <property type="entry name" value="Integrase_H2C2"/>
</dbReference>
<dbReference type="Pfam" id="PF00078">
    <property type="entry name" value="RVT_1"/>
    <property type="match status" value="1"/>
</dbReference>